<proteinExistence type="predicted"/>
<protein>
    <submittedName>
        <fullName evidence="2">ORF2</fullName>
    </submittedName>
</protein>
<dbReference type="KEGG" id="vg:20465071"/>
<name>A0A088MK20_9VIRU</name>
<evidence type="ECO:0000313" key="3">
    <source>
        <dbReference type="Proteomes" id="UP000108023"/>
    </source>
</evidence>
<keyword evidence="3" id="KW-1185">Reference proteome</keyword>
<dbReference type="InterPro" id="IPR004118">
    <property type="entry name" value="HEV_TT_vir_Orf2/Gyrovir_Vp2_N"/>
</dbReference>
<dbReference type="GeneID" id="20465071"/>
<reference evidence="2 3" key="1">
    <citation type="submission" date="2014-08" db="EMBL/GenBank/DDBJ databases">
        <title>A novel Anelloviridae species detected in Tadarida brasiliensis bat: first sequence of a chiropteran Anellovirus.</title>
        <authorList>
            <person name="Cibulski S.P."/>
            <person name="Teixeira T.F."/>
            <person name="Lima F.E.S."/>
            <person name="Roehe P.M."/>
        </authorList>
    </citation>
    <scope>NUCLEOTIDE SEQUENCE [LARGE SCALE GENOMIC DNA]</scope>
</reference>
<dbReference type="RefSeq" id="YP_009058943.1">
    <property type="nucleotide sequence ID" value="NC_024908.1"/>
</dbReference>
<feature type="domain" description="Hepatitis TT virus Orf2/Gyrovirus Vp2 N-terminal" evidence="1">
    <location>
        <begin position="17"/>
        <end position="63"/>
    </location>
</feature>
<evidence type="ECO:0000313" key="2">
    <source>
        <dbReference type="EMBL" id="AIN40975.1"/>
    </source>
</evidence>
<accession>A0A088MK20</accession>
<organism evidence="2 3">
    <name type="scientific">Torque teno Tadarida brasiliensis virus</name>
    <dbReference type="NCBI Taxonomy" id="1543419"/>
    <lineage>
        <taxon>Viruses</taxon>
        <taxon>Monodnaviria</taxon>
        <taxon>Shotokuvirae</taxon>
        <taxon>Commensaviricota</taxon>
        <taxon>Cardeaviricetes</taxon>
        <taxon>Sanitavirales</taxon>
        <taxon>Anelloviridae</taxon>
        <taxon>Xitorquevirus</taxon>
        <taxon>Xitorquevirus molos1</taxon>
    </lineage>
</organism>
<sequence length="99" mass="10148">MGDFPVPPKGLAHYWSSKLWASGTLAAHNSFCTCADPAGHLGAALSGTLAEFFKEKCQSTKDGASPEGLLTTGDEDGSGEGALDLLIEAFEGDTAGDTK</sequence>
<dbReference type="EMBL" id="KM434181">
    <property type="protein sequence ID" value="AIN40975.1"/>
    <property type="molecule type" value="Genomic_DNA"/>
</dbReference>
<evidence type="ECO:0000259" key="1">
    <source>
        <dbReference type="Pfam" id="PF02957"/>
    </source>
</evidence>
<dbReference type="Pfam" id="PF02957">
    <property type="entry name" value="TT_ORF2-like"/>
    <property type="match status" value="1"/>
</dbReference>
<dbReference type="Proteomes" id="UP000108023">
    <property type="component" value="Segment"/>
</dbReference>